<gene>
    <name evidence="1" type="ORF">CSP5_1084</name>
</gene>
<dbReference type="CDD" id="cd02439">
    <property type="entry name" value="DMB-PRT_CobT"/>
    <property type="match status" value="1"/>
</dbReference>
<accession>A0A1N5UT24</accession>
<keyword evidence="1" id="KW-0328">Glycosyltransferase</keyword>
<dbReference type="Gene3D" id="3.40.50.10210">
    <property type="match status" value="1"/>
</dbReference>
<dbReference type="InterPro" id="IPR003200">
    <property type="entry name" value="Nict_dMeBzImd_PRibTrfase"/>
</dbReference>
<proteinExistence type="predicted"/>
<reference evidence="1 2" key="1">
    <citation type="submission" date="2016-04" db="EMBL/GenBank/DDBJ databases">
        <authorList>
            <person name="Evans L.H."/>
            <person name="Alamgir A."/>
            <person name="Owens N."/>
            <person name="Weber N.D."/>
            <person name="Virtaneva K."/>
            <person name="Barbian K."/>
            <person name="Babar A."/>
            <person name="Rosenke K."/>
        </authorList>
    </citation>
    <scope>NUCLEOTIDE SEQUENCE [LARGE SCALE GENOMIC DNA]</scope>
    <source>
        <strain evidence="2">S5(T) (JCM 30642 \VKM B-2941)</strain>
    </source>
</reference>
<evidence type="ECO:0000313" key="1">
    <source>
        <dbReference type="EMBL" id="SIM63185.1"/>
    </source>
</evidence>
<protein>
    <submittedName>
        <fullName evidence="1">Nicotinate mononucleotide:5,6-dimethylbenzimidazole phosphoribosyltransferase</fullName>
    </submittedName>
</protein>
<dbReference type="PANTHER" id="PTHR38811">
    <property type="match status" value="1"/>
</dbReference>
<dbReference type="Proteomes" id="UP000195607">
    <property type="component" value="Chromosome I"/>
</dbReference>
<organism evidence="1 2">
    <name type="scientific">Cuniculiplasma divulgatum</name>
    <dbReference type="NCBI Taxonomy" id="1673428"/>
    <lineage>
        <taxon>Archaea</taxon>
        <taxon>Methanobacteriati</taxon>
        <taxon>Thermoplasmatota</taxon>
        <taxon>Thermoplasmata</taxon>
        <taxon>Thermoplasmatales</taxon>
        <taxon>Cuniculiplasmataceae</taxon>
        <taxon>Cuniculiplasma</taxon>
    </lineage>
</organism>
<keyword evidence="1" id="KW-0808">Transferase</keyword>
<dbReference type="NCBIfam" id="NF003372">
    <property type="entry name" value="PRK04447.1-5"/>
    <property type="match status" value="1"/>
</dbReference>
<sequence>MNRKPDINLMIAGNTQISLIPGITSAGKTPDLTFLTPALDSEILVEGECKSLDVPPMTPDGLPTPSLIARACLGISGLETLVVDGGMGIKPKCAYLHTDLNPARDGRKEMALPQASLAVSTGRYIGKTLLKNGRSIMISESIPGGTTTAQSVLSLLGLDIKTSSSFRINPTNLKSDVIEEMIQRHGIQNDPLKSISRVGDYTQEIALGIISENEDSRIVLSGGTQMATIYYIASSMKLPVDNLEVWTTKQVMKDSRKTMEYLVDPDHLRFSRTDLTKSRFDGIRRFEDGYVKEGAGMGGSMVLAEMEASTERIIKSIDDVYESFM</sequence>
<name>A0A1N5UT24_9ARCH</name>
<dbReference type="RefSeq" id="WP_148689798.1">
    <property type="nucleotide sequence ID" value="NZ_LT671858.1"/>
</dbReference>
<dbReference type="AlphaFoldDB" id="A0A1N5UT24"/>
<dbReference type="SUPFAM" id="SSF52733">
    <property type="entry name" value="Nicotinate mononucleotide:5,6-dimethylbenzimidazole phosphoribosyltransferase (CobT)"/>
    <property type="match status" value="1"/>
</dbReference>
<dbReference type="GO" id="GO:0008939">
    <property type="term" value="F:nicotinate-nucleotide-dimethylbenzimidazole phosphoribosyltransferase activity"/>
    <property type="evidence" value="ECO:0007669"/>
    <property type="project" value="InterPro"/>
</dbReference>
<evidence type="ECO:0000313" key="2">
    <source>
        <dbReference type="Proteomes" id="UP000195607"/>
    </source>
</evidence>
<dbReference type="PANTHER" id="PTHR38811:SF1">
    <property type="entry name" value="UPF0284 PROTEIN SLL1500"/>
    <property type="match status" value="1"/>
</dbReference>
<dbReference type="InterPro" id="IPR002805">
    <property type="entry name" value="Nict_dMeBzImd_PRibTrfase_arc"/>
</dbReference>
<dbReference type="InterPro" id="IPR036087">
    <property type="entry name" value="Nict_dMeBzImd_PRibTrfase_sf"/>
</dbReference>
<dbReference type="EMBL" id="LT671858">
    <property type="protein sequence ID" value="SIM63185.1"/>
    <property type="molecule type" value="Genomic_DNA"/>
</dbReference>
<dbReference type="GeneID" id="41588344"/>